<reference evidence="2 3" key="1">
    <citation type="journal article" date="2018" name="Mol. Biol. Evol.">
        <title>Broad Genomic Sampling Reveals a Smut Pathogenic Ancestry of the Fungal Clade Ustilaginomycotina.</title>
        <authorList>
            <person name="Kijpornyongpan T."/>
            <person name="Mondo S.J."/>
            <person name="Barry K."/>
            <person name="Sandor L."/>
            <person name="Lee J."/>
            <person name="Lipzen A."/>
            <person name="Pangilinan J."/>
            <person name="LaButti K."/>
            <person name="Hainaut M."/>
            <person name="Henrissat B."/>
            <person name="Grigoriev I.V."/>
            <person name="Spatafora J.W."/>
            <person name="Aime M.C."/>
        </authorList>
    </citation>
    <scope>NUCLEOTIDE SEQUENCE [LARGE SCALE GENOMIC DNA]</scope>
    <source>
        <strain evidence="2 3">MCA 5214</strain>
    </source>
</reference>
<proteinExistence type="predicted"/>
<dbReference type="EMBL" id="KZ819662">
    <property type="protein sequence ID" value="PWN31068.1"/>
    <property type="molecule type" value="Genomic_DNA"/>
</dbReference>
<sequence>MPRRGAMFEARTVQEYLEMASDPARRKGELMHQMVIGESRRQVHHLGYAMAPETHRHQFMATEGQTYDLSEHTLGKRRPAVGSSFVSRTVLGEPILSTTQLLKTMRIMLSHPLSDSPPSSPILEVAPPSAPVSAVAAAGPSTSSSSPVTAAASSSSVLAAAGPSASSSSSAIALRSRIALAAAPRPSPSTSSSSSSAIAGPSTLQPVAPAASSSKLLAARKRLSLDDPMSFLAIKKRPWTDMDYPDSDMDLRAKKLRWIQSPDGERVALLREAETEERERQRQQQQQRGQADSMGP</sequence>
<organism evidence="2 3">
    <name type="scientific">Jaminaea rosea</name>
    <dbReference type="NCBI Taxonomy" id="1569628"/>
    <lineage>
        <taxon>Eukaryota</taxon>
        <taxon>Fungi</taxon>
        <taxon>Dikarya</taxon>
        <taxon>Basidiomycota</taxon>
        <taxon>Ustilaginomycotina</taxon>
        <taxon>Exobasidiomycetes</taxon>
        <taxon>Microstromatales</taxon>
        <taxon>Microstromatales incertae sedis</taxon>
        <taxon>Jaminaea</taxon>
    </lineage>
</organism>
<name>A0A316V239_9BASI</name>
<keyword evidence="3" id="KW-1185">Reference proteome</keyword>
<evidence type="ECO:0000313" key="2">
    <source>
        <dbReference type="EMBL" id="PWN31068.1"/>
    </source>
</evidence>
<accession>A0A316V239</accession>
<dbReference type="GeneID" id="37031330"/>
<dbReference type="RefSeq" id="XP_025365680.1">
    <property type="nucleotide sequence ID" value="XM_025509507.1"/>
</dbReference>
<dbReference type="AlphaFoldDB" id="A0A316V239"/>
<feature type="compositionally biased region" description="Low complexity" evidence="1">
    <location>
        <begin position="184"/>
        <end position="202"/>
    </location>
</feature>
<evidence type="ECO:0000256" key="1">
    <source>
        <dbReference type="SAM" id="MobiDB-lite"/>
    </source>
</evidence>
<protein>
    <submittedName>
        <fullName evidence="2">Uncharacterized protein</fullName>
    </submittedName>
</protein>
<evidence type="ECO:0000313" key="3">
    <source>
        <dbReference type="Proteomes" id="UP000245884"/>
    </source>
</evidence>
<feature type="region of interest" description="Disordered" evidence="1">
    <location>
        <begin position="271"/>
        <end position="296"/>
    </location>
</feature>
<feature type="compositionally biased region" description="Basic and acidic residues" evidence="1">
    <location>
        <begin position="271"/>
        <end position="282"/>
    </location>
</feature>
<feature type="region of interest" description="Disordered" evidence="1">
    <location>
        <begin position="184"/>
        <end position="207"/>
    </location>
</feature>
<dbReference type="Proteomes" id="UP000245884">
    <property type="component" value="Unassembled WGS sequence"/>
</dbReference>
<gene>
    <name evidence="2" type="ORF">BDZ90DRAFT_33909</name>
</gene>